<dbReference type="AlphaFoldDB" id="A0A364N0F1"/>
<sequence length="345" mass="38604">MDHGDNVLRLVEKYNVKLEDVASLGIITFKIPDITDPAKRAQLPPSQHKPISGLILQGCAKAEDPLAIVHILTAVYLSGTGNEPAQELARVFPSHEIPKYRKVLQGFNQETLAKDTALGPEVLTLEGLFLEQDGHRLKAKEAYLKAITPSSLKFDPGSRHPMQLPLIAPWNALGFLLKADKDPKIQAEAKIYFERGALEGDDPLSYYELAAFEPRTSEKWLRYTSKAAASGHEQAIINLTEFYQDVAKAESPLLENGSIRKALNWLLRWRSGSAAAMAREWLQAASNMGHKPSMLRLAEYHESVGENERAKEYLRQIVESVNKANQREQWPQLVQLARKRLAGII</sequence>
<evidence type="ECO:0000313" key="1">
    <source>
        <dbReference type="EMBL" id="RAR08710.1"/>
    </source>
</evidence>
<dbReference type="SUPFAM" id="SSF81901">
    <property type="entry name" value="HCP-like"/>
    <property type="match status" value="1"/>
</dbReference>
<evidence type="ECO:0000313" key="2">
    <source>
        <dbReference type="Proteomes" id="UP000249619"/>
    </source>
</evidence>
<proteinExistence type="predicted"/>
<organism evidence="1 2">
    <name type="scientific">Stemphylium lycopersici</name>
    <name type="common">Tomato gray leaf spot disease fungus</name>
    <name type="synonym">Thyrospora lycopersici</name>
    <dbReference type="NCBI Taxonomy" id="183478"/>
    <lineage>
        <taxon>Eukaryota</taxon>
        <taxon>Fungi</taxon>
        <taxon>Dikarya</taxon>
        <taxon>Ascomycota</taxon>
        <taxon>Pezizomycotina</taxon>
        <taxon>Dothideomycetes</taxon>
        <taxon>Pleosporomycetidae</taxon>
        <taxon>Pleosporales</taxon>
        <taxon>Pleosporineae</taxon>
        <taxon>Pleosporaceae</taxon>
        <taxon>Stemphylium</taxon>
    </lineage>
</organism>
<comment type="caution">
    <text evidence="1">The sequence shown here is derived from an EMBL/GenBank/DDBJ whole genome shotgun (WGS) entry which is preliminary data.</text>
</comment>
<dbReference type="STRING" id="183478.A0A364N0F1"/>
<dbReference type="InterPro" id="IPR011990">
    <property type="entry name" value="TPR-like_helical_dom_sf"/>
</dbReference>
<dbReference type="Proteomes" id="UP000249619">
    <property type="component" value="Unassembled WGS sequence"/>
</dbReference>
<protein>
    <submittedName>
        <fullName evidence="1">Uncharacterized protein</fullName>
    </submittedName>
</protein>
<gene>
    <name evidence="1" type="ORF">DDE83_005833</name>
</gene>
<dbReference type="OrthoDB" id="5379420at2759"/>
<dbReference type="EMBL" id="QGDH01000083">
    <property type="protein sequence ID" value="RAR08710.1"/>
    <property type="molecule type" value="Genomic_DNA"/>
</dbReference>
<name>A0A364N0F1_STELY</name>
<reference evidence="2" key="1">
    <citation type="submission" date="2018-05" db="EMBL/GenBank/DDBJ databases">
        <title>Draft genome sequence of Stemphylium lycopersici strain CIDEFI 213.</title>
        <authorList>
            <person name="Medina R."/>
            <person name="Franco M.E.E."/>
            <person name="Lucentini C.G."/>
            <person name="Saparrat M.C.N."/>
            <person name="Balatti P.A."/>
        </authorList>
    </citation>
    <scope>NUCLEOTIDE SEQUENCE [LARGE SCALE GENOMIC DNA]</scope>
    <source>
        <strain evidence="2">CIDEFI 213</strain>
    </source>
</reference>
<keyword evidence="2" id="KW-1185">Reference proteome</keyword>
<dbReference type="Gene3D" id="1.25.40.10">
    <property type="entry name" value="Tetratricopeptide repeat domain"/>
    <property type="match status" value="1"/>
</dbReference>
<accession>A0A364N0F1</accession>